<dbReference type="AlphaFoldDB" id="A0A382HE80"/>
<gene>
    <name evidence="1" type="ORF">METZ01_LOCUS238482</name>
</gene>
<evidence type="ECO:0008006" key="2">
    <source>
        <dbReference type="Google" id="ProtNLM"/>
    </source>
</evidence>
<feature type="non-terminal residue" evidence="1">
    <location>
        <position position="143"/>
    </location>
</feature>
<proteinExistence type="predicted"/>
<evidence type="ECO:0000313" key="1">
    <source>
        <dbReference type="EMBL" id="SVB85628.1"/>
    </source>
</evidence>
<dbReference type="EMBL" id="UINC01060771">
    <property type="protein sequence ID" value="SVB85628.1"/>
    <property type="molecule type" value="Genomic_DNA"/>
</dbReference>
<name>A0A382HE80_9ZZZZ</name>
<reference evidence="1" key="1">
    <citation type="submission" date="2018-05" db="EMBL/GenBank/DDBJ databases">
        <authorList>
            <person name="Lanie J.A."/>
            <person name="Ng W.-L."/>
            <person name="Kazmierczak K.M."/>
            <person name="Andrzejewski T.M."/>
            <person name="Davidsen T.M."/>
            <person name="Wayne K.J."/>
            <person name="Tettelin H."/>
            <person name="Glass J.I."/>
            <person name="Rusch D."/>
            <person name="Podicherti R."/>
            <person name="Tsui H.-C.T."/>
            <person name="Winkler M.E."/>
        </authorList>
    </citation>
    <scope>NUCLEOTIDE SEQUENCE</scope>
</reference>
<sequence length="143" mass="14711">MEVMLANAPFTHDVSSWDISNVSYMDLMFGSSNDLSDEVECALQAAFQSNDAWPYVWCVDCAGVPAGDAADDSCGVCSGGTSGHEVDSDQDCNGECFGGATIDDCDDCVDPDDFNGAQDCTGVCDGPGALDGNDACCASGTLD</sequence>
<accession>A0A382HE80</accession>
<protein>
    <recommendedName>
        <fullName evidence="2">Chitinase</fullName>
    </recommendedName>
</protein>
<organism evidence="1">
    <name type="scientific">marine metagenome</name>
    <dbReference type="NCBI Taxonomy" id="408172"/>
    <lineage>
        <taxon>unclassified sequences</taxon>
        <taxon>metagenomes</taxon>
        <taxon>ecological metagenomes</taxon>
    </lineage>
</organism>